<sequence length="357" mass="41499">MENLNVLKKFTLAQESLVVQQSDFSLKIISEMVENGAVDIAPHYQRRERWDLNKQSSLIESFILNVPVPPVYLSEDDYGIYSVIDGKQRITSIRSFIKDQFPLKDLKKFPELNGLTFSELPPNIKNALSVRPYLRVVTLLKQSDPDLKYEVFLRLNTGGEKLKAQEIRNVAYSGRFNDLLFELSENEFLKDRLKINNENSNAFRNMDDLEHVLRFFTLNEKWQNIGNVLSIEMDKYMAENRNPDDRKVSDLRFIFNETIESCKLIWNNKSFHKYTGNSWREQMISPLYDAQMVATSRIIIDGNISTIKTKSEEILEGTKQLFENDFDFVKSISQATNNPANISIRINKIYDLLNGLI</sequence>
<dbReference type="InterPro" id="IPR004919">
    <property type="entry name" value="GmrSD_N"/>
</dbReference>
<organism evidence="2 3">
    <name type="scientific">Adhaeribacter radiodurans</name>
    <dbReference type="NCBI Taxonomy" id="2745197"/>
    <lineage>
        <taxon>Bacteria</taxon>
        <taxon>Pseudomonadati</taxon>
        <taxon>Bacteroidota</taxon>
        <taxon>Cytophagia</taxon>
        <taxon>Cytophagales</taxon>
        <taxon>Hymenobacteraceae</taxon>
        <taxon>Adhaeribacter</taxon>
    </lineage>
</organism>
<dbReference type="RefSeq" id="WP_182413858.1">
    <property type="nucleotide sequence ID" value="NZ_CP055153.1"/>
</dbReference>
<accession>A0A7L7L1K1</accession>
<dbReference type="Proteomes" id="UP000514509">
    <property type="component" value="Chromosome"/>
</dbReference>
<dbReference type="AlphaFoldDB" id="A0A7L7L1K1"/>
<feature type="domain" description="GmrSD restriction endonucleases N-terminal" evidence="1">
    <location>
        <begin position="30"/>
        <end position="171"/>
    </location>
</feature>
<keyword evidence="3" id="KW-1185">Reference proteome</keyword>
<evidence type="ECO:0000313" key="2">
    <source>
        <dbReference type="EMBL" id="QMU26654.1"/>
    </source>
</evidence>
<protein>
    <submittedName>
        <fullName evidence="2">DUF262 domain-containing protein</fullName>
    </submittedName>
</protein>
<reference evidence="2 3" key="1">
    <citation type="submission" date="2020-06" db="EMBL/GenBank/DDBJ databases">
        <authorList>
            <person name="Hwang Y.J."/>
        </authorList>
    </citation>
    <scope>NUCLEOTIDE SEQUENCE [LARGE SCALE GENOMIC DNA]</scope>
    <source>
        <strain evidence="2 3">KUDC8001</strain>
    </source>
</reference>
<reference evidence="2 3" key="2">
    <citation type="submission" date="2020-08" db="EMBL/GenBank/DDBJ databases">
        <title>Adhaeribacter dokdonensis sp. nov., isolated from the rhizosphere of Elymus tsukushiensis, a plant native to the Dokdo Islands, Republic of Korea.</title>
        <authorList>
            <person name="Ghim S.Y."/>
        </authorList>
    </citation>
    <scope>NUCLEOTIDE SEQUENCE [LARGE SCALE GENOMIC DNA]</scope>
    <source>
        <strain evidence="2 3">KUDC8001</strain>
    </source>
</reference>
<evidence type="ECO:0000259" key="1">
    <source>
        <dbReference type="Pfam" id="PF03235"/>
    </source>
</evidence>
<evidence type="ECO:0000313" key="3">
    <source>
        <dbReference type="Proteomes" id="UP000514509"/>
    </source>
</evidence>
<gene>
    <name evidence="2" type="ORF">HUW48_00790</name>
</gene>
<dbReference type="PANTHER" id="PTHR39639">
    <property type="entry name" value="CHROMOSOME 16, WHOLE GENOME SHOTGUN SEQUENCE"/>
    <property type="match status" value="1"/>
</dbReference>
<dbReference type="KEGG" id="add:HUW48_00790"/>
<dbReference type="EMBL" id="CP055153">
    <property type="protein sequence ID" value="QMU26654.1"/>
    <property type="molecule type" value="Genomic_DNA"/>
</dbReference>
<dbReference type="Pfam" id="PF03235">
    <property type="entry name" value="GmrSD_N"/>
    <property type="match status" value="1"/>
</dbReference>
<name>A0A7L7L1K1_9BACT</name>
<proteinExistence type="predicted"/>
<dbReference type="PANTHER" id="PTHR39639:SF1">
    <property type="entry name" value="DUF262 DOMAIN-CONTAINING PROTEIN"/>
    <property type="match status" value="1"/>
</dbReference>